<evidence type="ECO:0000313" key="9">
    <source>
        <dbReference type="Proteomes" id="UP000002221"/>
    </source>
</evidence>
<keyword evidence="4 7" id="KW-0560">Oxidoreductase</keyword>
<dbReference type="PANTHER" id="PTHR30004:SF6">
    <property type="entry name" value="D-THREONATE 4-PHOSPHATE DEHYDROGENASE"/>
    <property type="match status" value="1"/>
</dbReference>
<evidence type="ECO:0000256" key="2">
    <source>
        <dbReference type="ARBA" id="ARBA00022723"/>
    </source>
</evidence>
<evidence type="ECO:0000256" key="7">
    <source>
        <dbReference type="HAMAP-Rule" id="MF_00536"/>
    </source>
</evidence>
<dbReference type="STRING" id="518766.Rmar_1652"/>
<feature type="binding site" evidence="7">
    <location>
        <position position="225"/>
    </location>
    <ligand>
        <name>a divalent metal cation</name>
        <dbReference type="ChEBI" id="CHEBI:60240"/>
        <note>ligand shared between dimeric partners</note>
    </ligand>
</feature>
<dbReference type="InterPro" id="IPR037510">
    <property type="entry name" value="PdxA"/>
</dbReference>
<organism evidence="8 9">
    <name type="scientific">Rhodothermus marinus (strain ATCC 43812 / DSM 4252 / R-10)</name>
    <name type="common">Rhodothermus obamensis</name>
    <dbReference type="NCBI Taxonomy" id="518766"/>
    <lineage>
        <taxon>Bacteria</taxon>
        <taxon>Pseudomonadati</taxon>
        <taxon>Rhodothermota</taxon>
        <taxon>Rhodothermia</taxon>
        <taxon>Rhodothermales</taxon>
        <taxon>Rhodothermaceae</taxon>
        <taxon>Rhodothermus</taxon>
    </lineage>
</organism>
<keyword evidence="5 7" id="KW-0520">NAD</keyword>
<evidence type="ECO:0000256" key="1">
    <source>
        <dbReference type="ARBA" id="ARBA00022490"/>
    </source>
</evidence>
<feature type="binding site" evidence="7">
    <location>
        <position position="151"/>
    </location>
    <ligand>
        <name>substrate</name>
    </ligand>
</feature>
<feature type="binding site" evidence="7">
    <location>
        <position position="180"/>
    </location>
    <ligand>
        <name>a divalent metal cation</name>
        <dbReference type="ChEBI" id="CHEBI:60240"/>
        <note>ligand shared between dimeric partners</note>
    </ligand>
</feature>
<dbReference type="HOGENOM" id="CLU_040168_4_0_10"/>
<reference evidence="8 9" key="1">
    <citation type="journal article" date="2009" name="Stand. Genomic Sci.">
        <title>Complete genome sequence of Rhodothermus marinus type strain (R-10).</title>
        <authorList>
            <person name="Nolan M."/>
            <person name="Tindall B.J."/>
            <person name="Pomrenke H."/>
            <person name="Lapidus A."/>
            <person name="Copeland A."/>
            <person name="Glavina Del Rio T."/>
            <person name="Lucas S."/>
            <person name="Chen F."/>
            <person name="Tice H."/>
            <person name="Cheng J.F."/>
            <person name="Saunders E."/>
            <person name="Han C."/>
            <person name="Bruce D."/>
            <person name="Goodwin L."/>
            <person name="Chain P."/>
            <person name="Pitluck S."/>
            <person name="Ovchinikova G."/>
            <person name="Pati A."/>
            <person name="Ivanova N."/>
            <person name="Mavromatis K."/>
            <person name="Chen A."/>
            <person name="Palaniappan K."/>
            <person name="Land M."/>
            <person name="Hauser L."/>
            <person name="Chang Y.J."/>
            <person name="Jeffries C.D."/>
            <person name="Brettin T."/>
            <person name="Goker M."/>
            <person name="Bristow J."/>
            <person name="Eisen J.A."/>
            <person name="Markowitz V."/>
            <person name="Hugenholtz P."/>
            <person name="Kyrpides N.C."/>
            <person name="Klenk H.P."/>
            <person name="Detter J.C."/>
        </authorList>
    </citation>
    <scope>NUCLEOTIDE SEQUENCE [LARGE SCALE GENOMIC DNA]</scope>
    <source>
        <strain evidence="9">ATCC 43812 / DSM 4252 / R-10</strain>
    </source>
</reference>
<dbReference type="eggNOG" id="COG1995">
    <property type="taxonomic scope" value="Bacteria"/>
</dbReference>
<comment type="similarity">
    <text evidence="7">Belongs to the PdxA family.</text>
</comment>
<dbReference type="Pfam" id="PF04166">
    <property type="entry name" value="PdxA"/>
    <property type="match status" value="1"/>
</dbReference>
<comment type="catalytic activity">
    <reaction evidence="7">
        <text>4-(phosphooxy)-L-threonine + NAD(+) = 3-amino-2-oxopropyl phosphate + CO2 + NADH</text>
        <dbReference type="Rhea" id="RHEA:32275"/>
        <dbReference type="ChEBI" id="CHEBI:16526"/>
        <dbReference type="ChEBI" id="CHEBI:57279"/>
        <dbReference type="ChEBI" id="CHEBI:57540"/>
        <dbReference type="ChEBI" id="CHEBI:57945"/>
        <dbReference type="ChEBI" id="CHEBI:58452"/>
        <dbReference type="EC" id="1.1.1.262"/>
    </reaction>
</comment>
<feature type="binding site" evidence="7">
    <location>
        <position position="297"/>
    </location>
    <ligand>
        <name>substrate</name>
    </ligand>
</feature>
<keyword evidence="1 7" id="KW-0963">Cytoplasm</keyword>
<dbReference type="EC" id="1.1.1.262" evidence="7"/>
<accession>D0MJ80</accession>
<dbReference type="GO" id="GO:0008615">
    <property type="term" value="P:pyridoxine biosynthetic process"/>
    <property type="evidence" value="ECO:0007669"/>
    <property type="project" value="UniProtKB-UniRule"/>
</dbReference>
<dbReference type="UniPathway" id="UPA00244">
    <property type="reaction ID" value="UER00312"/>
</dbReference>
<sequence length="359" mass="38943">MSIDLESRKPVRPRPRIAITLGDPNGVGPEIVLKCLSDSRLMKFFDPIIVGSAEVLRKHAEVLELPLPELQVVGDVPERITPERLVVVDVTGGKAPEVEFGKITAEGGKLAMESVRRAVQLCLDGKADAMVTAPISKEAISLAGYREPGHTEFIARLTGTRRYTMMMVSDDLRIGLVTGHIPIWDVPKRVTRQAILETIEIIHESLIQDFGIDRPKIAVLGLNPHAGDGGVLGREENETIIPALEEARRRGYLVFGPFPADSFFGIGAYRLYDAVVAMYHDQGLIPFKTLAFESGVNYTAGLPIVRTSPDHGTAYNIAGQGKASPGSMRSAIYLAIDIARRRKERQQAAAATSSSAAAS</sequence>
<dbReference type="HAMAP" id="MF_00536">
    <property type="entry name" value="PdxA"/>
    <property type="match status" value="1"/>
</dbReference>
<feature type="binding site" evidence="7">
    <location>
        <position position="150"/>
    </location>
    <ligand>
        <name>substrate</name>
    </ligand>
</feature>
<name>D0MJ80_RHOM4</name>
<comment type="subunit">
    <text evidence="7">Homodimer.</text>
</comment>
<comment type="cofactor">
    <cofactor evidence="7">
        <name>a divalent metal cation</name>
        <dbReference type="ChEBI" id="CHEBI:60240"/>
    </cofactor>
    <text evidence="7">Binds 1 divalent metal cation per subunit.</text>
</comment>
<keyword evidence="9" id="KW-1185">Reference proteome</keyword>
<dbReference type="GO" id="GO:0005737">
    <property type="term" value="C:cytoplasm"/>
    <property type="evidence" value="ECO:0007669"/>
    <property type="project" value="UniProtKB-SubCell"/>
</dbReference>
<dbReference type="NCBIfam" id="TIGR00557">
    <property type="entry name" value="pdxA"/>
    <property type="match status" value="1"/>
</dbReference>
<dbReference type="InterPro" id="IPR005255">
    <property type="entry name" value="PdxA_fam"/>
</dbReference>
<evidence type="ECO:0000313" key="8">
    <source>
        <dbReference type="EMBL" id="ACY48538.1"/>
    </source>
</evidence>
<dbReference type="SUPFAM" id="SSF53659">
    <property type="entry name" value="Isocitrate/Isopropylmalate dehydrogenase-like"/>
    <property type="match status" value="1"/>
</dbReference>
<comment type="subcellular location">
    <subcellularLocation>
        <location evidence="7">Cytoplasm</location>
    </subcellularLocation>
</comment>
<dbReference type="Proteomes" id="UP000002221">
    <property type="component" value="Chromosome"/>
</dbReference>
<comment type="pathway">
    <text evidence="7">Cofactor biosynthesis; pyridoxine 5'-phosphate biosynthesis; pyridoxine 5'-phosphate from D-erythrose 4-phosphate: step 4/5.</text>
</comment>
<dbReference type="GO" id="GO:0046872">
    <property type="term" value="F:metal ion binding"/>
    <property type="evidence" value="ECO:0007669"/>
    <property type="project" value="UniProtKB-UniRule"/>
</dbReference>
<dbReference type="GO" id="GO:0051287">
    <property type="term" value="F:NAD binding"/>
    <property type="evidence" value="ECO:0007669"/>
    <property type="project" value="InterPro"/>
</dbReference>
<dbReference type="RefSeq" id="WP_012844149.1">
    <property type="nucleotide sequence ID" value="NC_013501.1"/>
</dbReference>
<dbReference type="EMBL" id="CP001807">
    <property type="protein sequence ID" value="ACY48538.1"/>
    <property type="molecule type" value="Genomic_DNA"/>
</dbReference>
<evidence type="ECO:0000256" key="6">
    <source>
        <dbReference type="ARBA" id="ARBA00023096"/>
    </source>
</evidence>
<feature type="binding site" evidence="7">
    <location>
        <position position="288"/>
    </location>
    <ligand>
        <name>substrate</name>
    </ligand>
</feature>
<dbReference type="GO" id="GO:0050570">
    <property type="term" value="F:4-hydroxythreonine-4-phosphate dehydrogenase activity"/>
    <property type="evidence" value="ECO:0007669"/>
    <property type="project" value="UniProtKB-UniRule"/>
</dbReference>
<dbReference type="AlphaFoldDB" id="D0MJ80"/>
<dbReference type="OrthoDB" id="9801783at2"/>
<keyword evidence="2 7" id="KW-0479">Metal-binding</keyword>
<evidence type="ECO:0000256" key="4">
    <source>
        <dbReference type="ARBA" id="ARBA00023002"/>
    </source>
</evidence>
<protein>
    <recommendedName>
        <fullName evidence="7">4-hydroxythreonine-4-phosphate dehydrogenase</fullName>
        <ecNumber evidence="7">1.1.1.262</ecNumber>
    </recommendedName>
    <alternativeName>
        <fullName evidence="7">4-(phosphohydroxy)-L-threonine dehydrogenase</fullName>
    </alternativeName>
</protein>
<dbReference type="PANTHER" id="PTHR30004">
    <property type="entry name" value="4-HYDROXYTHREONINE-4-PHOSPHATE DEHYDROGENASE"/>
    <property type="match status" value="1"/>
</dbReference>
<gene>
    <name evidence="7" type="primary">pdxA</name>
    <name evidence="8" type="ordered locus">Rmar_1652</name>
</gene>
<comment type="function">
    <text evidence="7">Catalyzes the NAD(P)-dependent oxidation of 4-(phosphooxy)-L-threonine (HTP) into 2-amino-3-oxo-4-(phosphooxy)butyric acid which spontaneously decarboxylates to form 3-amino-2-oxopropyl phosphate (AHAP).</text>
</comment>
<proteinExistence type="inferred from homology"/>
<keyword evidence="6 7" id="KW-0664">Pyridoxine biosynthesis</keyword>
<comment type="miscellaneous">
    <text evidence="7">The active site is located at the dimer interface.</text>
</comment>
<keyword evidence="3 7" id="KW-0521">NADP</keyword>
<evidence type="ECO:0000256" key="3">
    <source>
        <dbReference type="ARBA" id="ARBA00022857"/>
    </source>
</evidence>
<evidence type="ECO:0000256" key="5">
    <source>
        <dbReference type="ARBA" id="ARBA00023027"/>
    </source>
</evidence>
<dbReference type="GO" id="GO:0042823">
    <property type="term" value="P:pyridoxal phosphate biosynthetic process"/>
    <property type="evidence" value="ECO:0007669"/>
    <property type="project" value="UniProtKB-UniRule"/>
</dbReference>
<feature type="binding site" evidence="7">
    <location>
        <position position="306"/>
    </location>
    <ligand>
        <name>substrate</name>
    </ligand>
</feature>
<dbReference type="Gene3D" id="3.40.718.10">
    <property type="entry name" value="Isopropylmalate Dehydrogenase"/>
    <property type="match status" value="1"/>
</dbReference>
<feature type="binding site" evidence="7">
    <location>
        <position position="280"/>
    </location>
    <ligand>
        <name>a divalent metal cation</name>
        <dbReference type="ChEBI" id="CHEBI:60240"/>
        <note>ligand shared between dimeric partners</note>
    </ligand>
</feature>
<dbReference type="KEGG" id="rmr:Rmar_1652"/>